<dbReference type="OrthoDB" id="5405713at2"/>
<evidence type="ECO:0000256" key="1">
    <source>
        <dbReference type="ARBA" id="ARBA00005662"/>
    </source>
</evidence>
<dbReference type="RefSeq" id="WP_095976421.1">
    <property type="nucleotide sequence ID" value="NZ_CP022163.1"/>
</dbReference>
<dbReference type="PANTHER" id="PTHR33393">
    <property type="entry name" value="POLYGLUTAMINE SYNTHESIS ACCESSORY PROTEIN RV0574C-RELATED"/>
    <property type="match status" value="1"/>
</dbReference>
<protein>
    <submittedName>
        <fullName evidence="3">Poly-gamma-glutamate biosynthesis protein</fullName>
    </submittedName>
</protein>
<dbReference type="Proteomes" id="UP000217289">
    <property type="component" value="Chromosome"/>
</dbReference>
<feature type="domain" description="Capsule synthesis protein CapA" evidence="2">
    <location>
        <begin position="10"/>
        <end position="292"/>
    </location>
</feature>
<dbReference type="InterPro" id="IPR029052">
    <property type="entry name" value="Metallo-depent_PP-like"/>
</dbReference>
<dbReference type="InterPro" id="IPR019079">
    <property type="entry name" value="Capsule_synth_CapA"/>
</dbReference>
<dbReference type="Pfam" id="PF09587">
    <property type="entry name" value="PGA_cap"/>
    <property type="match status" value="1"/>
</dbReference>
<dbReference type="AlphaFoldDB" id="A0A250I705"/>
<organism evidence="3 4">
    <name type="scientific">Melittangium boletus DSM 14713</name>
    <dbReference type="NCBI Taxonomy" id="1294270"/>
    <lineage>
        <taxon>Bacteria</taxon>
        <taxon>Pseudomonadati</taxon>
        <taxon>Myxococcota</taxon>
        <taxon>Myxococcia</taxon>
        <taxon>Myxococcales</taxon>
        <taxon>Cystobacterineae</taxon>
        <taxon>Archangiaceae</taxon>
        <taxon>Melittangium</taxon>
    </lineage>
</organism>
<dbReference type="EMBL" id="CP022163">
    <property type="protein sequence ID" value="ATB27649.1"/>
    <property type="molecule type" value="Genomic_DNA"/>
</dbReference>
<accession>A0A250I705</accession>
<comment type="similarity">
    <text evidence="1">Belongs to the CapA family.</text>
</comment>
<evidence type="ECO:0000313" key="3">
    <source>
        <dbReference type="EMBL" id="ATB27649.1"/>
    </source>
</evidence>
<proteinExistence type="inferred from homology"/>
<dbReference type="PANTHER" id="PTHR33393:SF11">
    <property type="entry name" value="POLYGLUTAMINE SYNTHESIS ACCESSORY PROTEIN RV0574C-RELATED"/>
    <property type="match status" value="1"/>
</dbReference>
<dbReference type="SMART" id="SM00854">
    <property type="entry name" value="PGA_cap"/>
    <property type="match status" value="1"/>
</dbReference>
<dbReference type="CDD" id="cd07381">
    <property type="entry name" value="MPP_CapA"/>
    <property type="match status" value="1"/>
</dbReference>
<name>A0A250I705_9BACT</name>
<evidence type="ECO:0000259" key="2">
    <source>
        <dbReference type="SMART" id="SM00854"/>
    </source>
</evidence>
<dbReference type="KEGG" id="mbd:MEBOL_001093"/>
<keyword evidence="4" id="KW-1185">Reference proteome</keyword>
<dbReference type="Gene3D" id="3.60.21.10">
    <property type="match status" value="1"/>
</dbReference>
<sequence>MPAGHGGALTVFLCGDVMTGRGIDQVFPHPCPPHLHEPYVLDARDYIALAEEVNGPIPRPVGPSYIWGDALAELERRAPDARLINLETSITTREEWWPDKGIHYRMNPAHVACLTAARIGCCALANNHVLDWGYEGLRETLATLRGVGIATAGAGALLEQARAPAVLDVPGKGRVVVFSFGTMSSGIPPEWAAGTDRPGVELLADLTPATARLIGARVRSIKRTGDLVIASIHWGGNWGYQVPLSQREFAWTLIDEAGVDVVHGHSSHHPRGIEVHQDRLILHGCGDFLNDYEGIRGYEDYRGDLTLMYFVTLEPTSGRLLSLRMTPMQVRRFQACRASSADAGWLQGVLDREGRHFGTRVTLEGDGSLALHWSGGGPPTD</sequence>
<reference evidence="3 4" key="1">
    <citation type="submission" date="2017-06" db="EMBL/GenBank/DDBJ databases">
        <authorList>
            <person name="Kim H.J."/>
            <person name="Triplett B.A."/>
        </authorList>
    </citation>
    <scope>NUCLEOTIDE SEQUENCE [LARGE SCALE GENOMIC DNA]</scope>
    <source>
        <strain evidence="3 4">DSM 14713</strain>
    </source>
</reference>
<evidence type="ECO:0000313" key="4">
    <source>
        <dbReference type="Proteomes" id="UP000217289"/>
    </source>
</evidence>
<gene>
    <name evidence="3" type="ORF">MEBOL_001093</name>
</gene>
<dbReference type="SUPFAM" id="SSF56300">
    <property type="entry name" value="Metallo-dependent phosphatases"/>
    <property type="match status" value="1"/>
</dbReference>
<dbReference type="InterPro" id="IPR052169">
    <property type="entry name" value="CW_Biosynth-Accessory"/>
</dbReference>